<dbReference type="InterPro" id="IPR027417">
    <property type="entry name" value="P-loop_NTPase"/>
</dbReference>
<dbReference type="Pfam" id="PF13469">
    <property type="entry name" value="Sulfotransfer_3"/>
    <property type="match status" value="1"/>
</dbReference>
<dbReference type="AlphaFoldDB" id="A0A1M5N5J0"/>
<name>A0A1M5N5J0_9GAMM</name>
<accession>A0A1M5N5J0</accession>
<dbReference type="OrthoDB" id="9179784at2"/>
<organism evidence="1 2">
    <name type="scientific">Hydrocarboniphaga daqingensis</name>
    <dbReference type="NCBI Taxonomy" id="490188"/>
    <lineage>
        <taxon>Bacteria</taxon>
        <taxon>Pseudomonadati</taxon>
        <taxon>Pseudomonadota</taxon>
        <taxon>Gammaproteobacteria</taxon>
        <taxon>Nevskiales</taxon>
        <taxon>Nevskiaceae</taxon>
        <taxon>Hydrocarboniphaga</taxon>
    </lineage>
</organism>
<evidence type="ECO:0008006" key="3">
    <source>
        <dbReference type="Google" id="ProtNLM"/>
    </source>
</evidence>
<dbReference type="STRING" id="490188.SAMN04488068_1642"/>
<protein>
    <recommendedName>
        <fullName evidence="3">Sulfotransferase family protein</fullName>
    </recommendedName>
</protein>
<keyword evidence="2" id="KW-1185">Reference proteome</keyword>
<evidence type="ECO:0000313" key="2">
    <source>
        <dbReference type="Proteomes" id="UP000199758"/>
    </source>
</evidence>
<dbReference type="Proteomes" id="UP000199758">
    <property type="component" value="Unassembled WGS sequence"/>
</dbReference>
<gene>
    <name evidence="1" type="ORF">SAMN04488068_1642</name>
</gene>
<proteinExistence type="predicted"/>
<dbReference type="SUPFAM" id="SSF52540">
    <property type="entry name" value="P-loop containing nucleoside triphosphate hydrolases"/>
    <property type="match status" value="1"/>
</dbReference>
<dbReference type="RefSeq" id="WP_072896364.1">
    <property type="nucleotide sequence ID" value="NZ_FQWZ01000003.1"/>
</dbReference>
<dbReference type="EMBL" id="FQWZ01000003">
    <property type="protein sequence ID" value="SHG84840.1"/>
    <property type="molecule type" value="Genomic_DNA"/>
</dbReference>
<dbReference type="Gene3D" id="3.40.50.300">
    <property type="entry name" value="P-loop containing nucleotide triphosphate hydrolases"/>
    <property type="match status" value="1"/>
</dbReference>
<sequence>MTAQTTQAPPELDLSKLDNTGFLRINWPGPPPAERTLIVLGVARSGTTMVSGALHHLGIDMGMGGKPNTVYEDVALSEAVEGKDTNRLKSLIAQKNAERKVWGWKRPSAYEHIERVKRQFRNPEFLVIFRDVFAIANRNRISVRSDLLANMAHTVEQYRQLMAIISKSNERMALISYEKAMLNPGRFVGQLAAYAGVSDQKHIRAARRFVRETPADYLMTSRTWGGYGFLDRAEASFVSGWAMMRGTTEPVSIDVWINDQHAGTVLANQFRKDLAQKAHPTGECGFRLVLPDDRRLKEGDVVRVRIKGEVKDVNNSPRTYVGKA</sequence>
<evidence type="ECO:0000313" key="1">
    <source>
        <dbReference type="EMBL" id="SHG84840.1"/>
    </source>
</evidence>
<reference evidence="1 2" key="1">
    <citation type="submission" date="2016-11" db="EMBL/GenBank/DDBJ databases">
        <authorList>
            <person name="Jaros S."/>
            <person name="Januszkiewicz K."/>
            <person name="Wedrychowicz H."/>
        </authorList>
    </citation>
    <scope>NUCLEOTIDE SEQUENCE [LARGE SCALE GENOMIC DNA]</scope>
    <source>
        <strain evidence="1 2">CGMCC 1.7049</strain>
    </source>
</reference>